<comment type="caution">
    <text evidence="1">The sequence shown here is derived from an EMBL/GenBank/DDBJ whole genome shotgun (WGS) entry which is preliminary data.</text>
</comment>
<accession>A0A937FAP4</accession>
<evidence type="ECO:0000313" key="2">
    <source>
        <dbReference type="Proteomes" id="UP000659388"/>
    </source>
</evidence>
<sequence>MGGYLIFHPNKKVEILRMYGYFNEIGDTSSLYLNQYDDNYRLNKRLDSIQGTYGSKVWISDVIDEEKDANLKNSSKVKAIYPK</sequence>
<protein>
    <submittedName>
        <fullName evidence="1">Uncharacterized protein</fullName>
    </submittedName>
</protein>
<evidence type="ECO:0000313" key="1">
    <source>
        <dbReference type="EMBL" id="MBL3657118.1"/>
    </source>
</evidence>
<name>A0A937FAP4_9BACT</name>
<keyword evidence="2" id="KW-1185">Reference proteome</keyword>
<dbReference type="Proteomes" id="UP000659388">
    <property type="component" value="Unassembled WGS sequence"/>
</dbReference>
<dbReference type="EMBL" id="JAESIY010000007">
    <property type="protein sequence ID" value="MBL3657118.1"/>
    <property type="molecule type" value="Genomic_DNA"/>
</dbReference>
<dbReference type="RefSeq" id="WP_202244913.1">
    <property type="nucleotide sequence ID" value="NZ_JAESIY010000007.1"/>
</dbReference>
<organism evidence="1 2">
    <name type="scientific">Fulvivirga sediminis</name>
    <dbReference type="NCBI Taxonomy" id="2803949"/>
    <lineage>
        <taxon>Bacteria</taxon>
        <taxon>Pseudomonadati</taxon>
        <taxon>Bacteroidota</taxon>
        <taxon>Cytophagia</taxon>
        <taxon>Cytophagales</taxon>
        <taxon>Fulvivirgaceae</taxon>
        <taxon>Fulvivirga</taxon>
    </lineage>
</organism>
<reference evidence="1" key="1">
    <citation type="submission" date="2021-01" db="EMBL/GenBank/DDBJ databases">
        <title>Fulvivirga kasyanovii gen. nov., sp nov., a novel member of the phylum Bacteroidetes isolated from seawater in a mussel farm.</title>
        <authorList>
            <person name="Zhao L.-H."/>
            <person name="Wang Z.-J."/>
        </authorList>
    </citation>
    <scope>NUCLEOTIDE SEQUENCE</scope>
    <source>
        <strain evidence="1">2943</strain>
    </source>
</reference>
<proteinExistence type="predicted"/>
<dbReference type="AlphaFoldDB" id="A0A937FAP4"/>
<gene>
    <name evidence="1" type="ORF">JL102_13305</name>
</gene>